<dbReference type="Gramene" id="evm.model.04.771">
    <property type="protein sequence ID" value="cds.evm.model.04.771"/>
    <property type="gene ID" value="evm.TU.04.771"/>
</dbReference>
<dbReference type="EnsemblPlants" id="evm.model.04.771">
    <property type="protein sequence ID" value="cds.evm.model.04.771"/>
    <property type="gene ID" value="evm.TU.04.771"/>
</dbReference>
<reference evidence="1" key="2">
    <citation type="submission" date="2021-03" db="UniProtKB">
        <authorList>
            <consortium name="EnsemblPlants"/>
        </authorList>
    </citation>
    <scope>IDENTIFICATION</scope>
</reference>
<dbReference type="PANTHER" id="PTHR37610">
    <property type="entry name" value="CCHC-TYPE DOMAIN-CONTAINING PROTEIN"/>
    <property type="match status" value="1"/>
</dbReference>
<reference evidence="1" key="1">
    <citation type="submission" date="2018-11" db="EMBL/GenBank/DDBJ databases">
        <authorList>
            <person name="Grassa J C."/>
        </authorList>
    </citation>
    <scope>NUCLEOTIDE SEQUENCE [LARGE SCALE GENOMIC DNA]</scope>
</reference>
<accession>A0A803PIP2</accession>
<keyword evidence="2" id="KW-1185">Reference proteome</keyword>
<evidence type="ECO:0000313" key="2">
    <source>
        <dbReference type="Proteomes" id="UP000596661"/>
    </source>
</evidence>
<protein>
    <submittedName>
        <fullName evidence="1">Uncharacterized protein</fullName>
    </submittedName>
</protein>
<proteinExistence type="predicted"/>
<dbReference type="AlphaFoldDB" id="A0A803PIP2"/>
<dbReference type="Proteomes" id="UP000596661">
    <property type="component" value="Chromosome 4"/>
</dbReference>
<sequence length="219" mass="25451">MLIVLVARNKVKFVNGKLPQPYDDHEDYDSLCKCNITIIFWVLHAISDEIADSIIYHDNAAKTWTELHDPFNEKNPPRIFEAKKTMQSLTQGSKYCDYLLQLIESPMRSDQRVWTTTCLYMWCYEDQHVIDSKWVYKIKFNANGSVERFKARPYDLQLLEDLGYPGCKPTNAPMEANLKLGQDEKEKLANPTLYRGIVGKLQYLTITRPDISYSVNKLS</sequence>
<dbReference type="EMBL" id="UZAU01000368">
    <property type="status" value="NOT_ANNOTATED_CDS"/>
    <property type="molecule type" value="Genomic_DNA"/>
</dbReference>
<evidence type="ECO:0000313" key="1">
    <source>
        <dbReference type="EnsemblPlants" id="cds.evm.model.04.771"/>
    </source>
</evidence>
<dbReference type="PANTHER" id="PTHR37610:SF97">
    <property type="entry name" value="RETROTRANSPOSON GAG DOMAIN-CONTAINING PROTEIN"/>
    <property type="match status" value="1"/>
</dbReference>
<organism evidence="1 2">
    <name type="scientific">Cannabis sativa</name>
    <name type="common">Hemp</name>
    <name type="synonym">Marijuana</name>
    <dbReference type="NCBI Taxonomy" id="3483"/>
    <lineage>
        <taxon>Eukaryota</taxon>
        <taxon>Viridiplantae</taxon>
        <taxon>Streptophyta</taxon>
        <taxon>Embryophyta</taxon>
        <taxon>Tracheophyta</taxon>
        <taxon>Spermatophyta</taxon>
        <taxon>Magnoliopsida</taxon>
        <taxon>eudicotyledons</taxon>
        <taxon>Gunneridae</taxon>
        <taxon>Pentapetalae</taxon>
        <taxon>rosids</taxon>
        <taxon>fabids</taxon>
        <taxon>Rosales</taxon>
        <taxon>Cannabaceae</taxon>
        <taxon>Cannabis</taxon>
    </lineage>
</organism>
<name>A0A803PIP2_CANSA</name>